<evidence type="ECO:0000256" key="5">
    <source>
        <dbReference type="ARBA" id="ARBA00023239"/>
    </source>
</evidence>
<feature type="active site" description="Nucleophile" evidence="10 11">
    <location>
        <position position="82"/>
    </location>
</feature>
<dbReference type="eggNOG" id="COG0311">
    <property type="taxonomic scope" value="Bacteria"/>
</dbReference>
<dbReference type="InterPro" id="IPR021196">
    <property type="entry name" value="PdxT/SNO_CS"/>
</dbReference>
<protein>
    <recommendedName>
        <fullName evidence="10">Pyridoxal 5'-phosphate synthase subunit PdxT</fullName>
        <ecNumber evidence="10">4.3.3.6</ecNumber>
    </recommendedName>
    <alternativeName>
        <fullName evidence="10">Pdx2</fullName>
    </alternativeName>
    <alternativeName>
        <fullName evidence="10">Pyridoxal 5'-phosphate synthase glutaminase subunit</fullName>
        <ecNumber evidence="10">3.5.1.2</ecNumber>
    </alternativeName>
</protein>
<dbReference type="HAMAP" id="MF_01615">
    <property type="entry name" value="PdxT"/>
    <property type="match status" value="1"/>
</dbReference>
<dbReference type="InterPro" id="IPR002161">
    <property type="entry name" value="PdxT/SNO"/>
</dbReference>
<dbReference type="HOGENOM" id="CLU_069674_2_0_11"/>
<comment type="function">
    <text evidence="8 10">Catalyzes the hydrolysis of glutamine to glutamate and ammonia as part of the biosynthesis of pyridoxal 5'-phosphate. The resulting ammonia molecule is channeled to the active site of PdxS.</text>
</comment>
<dbReference type="OrthoDB" id="9810320at2"/>
<dbReference type="KEGG" id="jde:Jden_1601"/>
<evidence type="ECO:0000256" key="2">
    <source>
        <dbReference type="ARBA" id="ARBA00022801"/>
    </source>
</evidence>
<dbReference type="PROSITE" id="PS01236">
    <property type="entry name" value="PDXT_SNO_1"/>
    <property type="match status" value="1"/>
</dbReference>
<dbReference type="InterPro" id="IPR029062">
    <property type="entry name" value="Class_I_gatase-like"/>
</dbReference>
<keyword evidence="14" id="KW-1185">Reference proteome</keyword>
<comment type="pathway">
    <text evidence="10">Cofactor biosynthesis; pyridoxal 5'-phosphate biosynthesis.</text>
</comment>
<dbReference type="Proteomes" id="UP000000628">
    <property type="component" value="Chromosome"/>
</dbReference>
<evidence type="ECO:0000313" key="13">
    <source>
        <dbReference type="EMBL" id="ACV09249.1"/>
    </source>
</evidence>
<evidence type="ECO:0000256" key="10">
    <source>
        <dbReference type="HAMAP-Rule" id="MF_01615"/>
    </source>
</evidence>
<evidence type="ECO:0000256" key="8">
    <source>
        <dbReference type="ARBA" id="ARBA00054599"/>
    </source>
</evidence>
<dbReference type="NCBIfam" id="TIGR03800">
    <property type="entry name" value="PLP_synth_Pdx2"/>
    <property type="match status" value="1"/>
</dbReference>
<evidence type="ECO:0000256" key="3">
    <source>
        <dbReference type="ARBA" id="ARBA00022898"/>
    </source>
</evidence>
<evidence type="ECO:0000256" key="1">
    <source>
        <dbReference type="ARBA" id="ARBA00008345"/>
    </source>
</evidence>
<sequence>MNSAPTVGVLALQGAVSEHSDIMTSLGARTVLVRRADQIDGLAGIIIPGGESTAMARIAAPLGLFPVLRERVIAGLPVLGTCAGLILLADRVTDAGALNGFDRLATLDITAQRNAYGNQLASFEAPVTMPEHDHATIDAAFIRAPVISEVGPAARVIAEHGNTPVAVQQDHQIAATFHPEITGDTTLHQMLYRLISGA</sequence>
<feature type="binding site" evidence="10 12">
    <location>
        <position position="113"/>
    </location>
    <ligand>
        <name>L-glutamine</name>
        <dbReference type="ChEBI" id="CHEBI:58359"/>
    </ligand>
</feature>
<feature type="active site" description="Charge relay system" evidence="10 11">
    <location>
        <position position="178"/>
    </location>
</feature>
<dbReference type="MEROPS" id="C26.A32"/>
<keyword evidence="3 10" id="KW-0663">Pyridoxal phosphate</keyword>
<dbReference type="PANTHER" id="PTHR31559:SF0">
    <property type="entry name" value="PYRIDOXAL 5'-PHOSPHATE SYNTHASE SUBUNIT SNO1-RELATED"/>
    <property type="match status" value="1"/>
</dbReference>
<dbReference type="PIRSF" id="PIRSF005639">
    <property type="entry name" value="Glut_amidoT_SNO"/>
    <property type="match status" value="1"/>
</dbReference>
<dbReference type="RefSeq" id="WP_015771877.1">
    <property type="nucleotide sequence ID" value="NC_013174.1"/>
</dbReference>
<name>C7R5H6_JONDD</name>
<dbReference type="EC" id="4.3.3.6" evidence="10"/>
<feature type="binding site" evidence="10 12">
    <location>
        <begin position="50"/>
        <end position="52"/>
    </location>
    <ligand>
        <name>L-glutamine</name>
        <dbReference type="ChEBI" id="CHEBI:58359"/>
    </ligand>
</feature>
<dbReference type="GO" id="GO:0006543">
    <property type="term" value="P:L-glutamine catabolic process"/>
    <property type="evidence" value="ECO:0007669"/>
    <property type="project" value="UniProtKB-UniRule"/>
</dbReference>
<comment type="catalytic activity">
    <reaction evidence="6 10">
        <text>aldehydo-D-ribose 5-phosphate + D-glyceraldehyde 3-phosphate + L-glutamine = pyridoxal 5'-phosphate + L-glutamate + phosphate + 3 H2O + H(+)</text>
        <dbReference type="Rhea" id="RHEA:31507"/>
        <dbReference type="ChEBI" id="CHEBI:15377"/>
        <dbReference type="ChEBI" id="CHEBI:15378"/>
        <dbReference type="ChEBI" id="CHEBI:29985"/>
        <dbReference type="ChEBI" id="CHEBI:43474"/>
        <dbReference type="ChEBI" id="CHEBI:58273"/>
        <dbReference type="ChEBI" id="CHEBI:58359"/>
        <dbReference type="ChEBI" id="CHEBI:59776"/>
        <dbReference type="ChEBI" id="CHEBI:597326"/>
        <dbReference type="EC" id="4.3.3.6"/>
    </reaction>
</comment>
<dbReference type="SUPFAM" id="SSF52317">
    <property type="entry name" value="Class I glutamine amidotransferase-like"/>
    <property type="match status" value="1"/>
</dbReference>
<keyword evidence="13" id="KW-0808">Transferase</keyword>
<comment type="similarity">
    <text evidence="1 10">Belongs to the glutaminase PdxT/SNO family.</text>
</comment>
<dbReference type="EMBL" id="CP001706">
    <property type="protein sequence ID" value="ACV09249.1"/>
    <property type="molecule type" value="Genomic_DNA"/>
</dbReference>
<dbReference type="Gene3D" id="3.40.50.880">
    <property type="match status" value="1"/>
</dbReference>
<evidence type="ECO:0000256" key="7">
    <source>
        <dbReference type="ARBA" id="ARBA00049534"/>
    </source>
</evidence>
<dbReference type="PROSITE" id="PS51273">
    <property type="entry name" value="GATASE_TYPE_1"/>
    <property type="match status" value="1"/>
</dbReference>
<dbReference type="CDD" id="cd01749">
    <property type="entry name" value="GATase1_PB"/>
    <property type="match status" value="1"/>
</dbReference>
<organism evidence="13 14">
    <name type="scientific">Jonesia denitrificans (strain ATCC 14870 / DSM 20603 / BCRC 15368 / CIP 55.134 / JCM 11481 / NBRC 15587 / NCTC 10816 / Prevot 55134)</name>
    <name type="common">Listeria denitrificans</name>
    <dbReference type="NCBI Taxonomy" id="471856"/>
    <lineage>
        <taxon>Bacteria</taxon>
        <taxon>Bacillati</taxon>
        <taxon>Actinomycetota</taxon>
        <taxon>Actinomycetes</taxon>
        <taxon>Micrococcales</taxon>
        <taxon>Jonesiaceae</taxon>
        <taxon>Jonesia</taxon>
    </lineage>
</organism>
<comment type="subunit">
    <text evidence="9 10">In the presence of PdxS, forms a dodecamer of heterodimers. Only shows activity in the heterodimer.</text>
</comment>
<gene>
    <name evidence="10" type="primary">pdxT</name>
    <name evidence="13" type="ordered locus">Jden_1601</name>
</gene>
<dbReference type="GO" id="GO:0008614">
    <property type="term" value="P:pyridoxine metabolic process"/>
    <property type="evidence" value="ECO:0007669"/>
    <property type="project" value="TreeGrafter"/>
</dbReference>
<dbReference type="GO" id="GO:0005829">
    <property type="term" value="C:cytosol"/>
    <property type="evidence" value="ECO:0007669"/>
    <property type="project" value="TreeGrafter"/>
</dbReference>
<accession>C7R5H6</accession>
<dbReference type="GO" id="GO:0042823">
    <property type="term" value="P:pyridoxal phosphate biosynthetic process"/>
    <property type="evidence" value="ECO:0007669"/>
    <property type="project" value="UniProtKB-UniRule"/>
</dbReference>
<feature type="binding site" evidence="10 12">
    <location>
        <begin position="142"/>
        <end position="143"/>
    </location>
    <ligand>
        <name>L-glutamine</name>
        <dbReference type="ChEBI" id="CHEBI:58359"/>
    </ligand>
</feature>
<dbReference type="EC" id="3.5.1.2" evidence="10"/>
<dbReference type="Pfam" id="PF01174">
    <property type="entry name" value="SNO"/>
    <property type="match status" value="1"/>
</dbReference>
<evidence type="ECO:0000256" key="6">
    <source>
        <dbReference type="ARBA" id="ARBA00047992"/>
    </source>
</evidence>
<evidence type="ECO:0000256" key="4">
    <source>
        <dbReference type="ARBA" id="ARBA00022962"/>
    </source>
</evidence>
<keyword evidence="2 10" id="KW-0378">Hydrolase</keyword>
<dbReference type="PANTHER" id="PTHR31559">
    <property type="entry name" value="PYRIDOXAL 5'-PHOSPHATE SYNTHASE SUBUNIT SNO"/>
    <property type="match status" value="1"/>
</dbReference>
<proteinExistence type="inferred from homology"/>
<dbReference type="GO" id="GO:0016740">
    <property type="term" value="F:transferase activity"/>
    <property type="evidence" value="ECO:0007669"/>
    <property type="project" value="UniProtKB-KW"/>
</dbReference>
<keyword evidence="4 10" id="KW-0315">Glutamine amidotransferase</keyword>
<dbReference type="STRING" id="471856.Jden_1601"/>
<dbReference type="GO" id="GO:0036381">
    <property type="term" value="F:pyridoxal 5'-phosphate synthase (glutamine hydrolysing) activity"/>
    <property type="evidence" value="ECO:0007669"/>
    <property type="project" value="UniProtKB-UniRule"/>
</dbReference>
<evidence type="ECO:0000256" key="9">
    <source>
        <dbReference type="ARBA" id="ARBA00064749"/>
    </source>
</evidence>
<feature type="active site" description="Charge relay system" evidence="10 11">
    <location>
        <position position="180"/>
    </location>
</feature>
<dbReference type="GO" id="GO:0004359">
    <property type="term" value="F:glutaminase activity"/>
    <property type="evidence" value="ECO:0007669"/>
    <property type="project" value="UniProtKB-UniRule"/>
</dbReference>
<evidence type="ECO:0000256" key="12">
    <source>
        <dbReference type="PIRSR" id="PIRSR005639-2"/>
    </source>
</evidence>
<keyword evidence="5 10" id="KW-0456">Lyase</keyword>
<dbReference type="UniPathway" id="UPA00245"/>
<reference evidence="13 14" key="1">
    <citation type="journal article" date="2009" name="Stand. Genomic Sci.">
        <title>Complete genome sequence of Jonesia denitrificans type strain (Prevot 55134).</title>
        <authorList>
            <person name="Pukall R."/>
            <person name="Gehrich-Schroter G."/>
            <person name="Lapidus A."/>
            <person name="Nolan M."/>
            <person name="Glavina Del Rio T."/>
            <person name="Lucas S."/>
            <person name="Chen F."/>
            <person name="Tice H."/>
            <person name="Pitluck S."/>
            <person name="Cheng J.F."/>
            <person name="Copeland A."/>
            <person name="Saunders E."/>
            <person name="Brettin T."/>
            <person name="Detter J.C."/>
            <person name="Bruce D."/>
            <person name="Goodwin L."/>
            <person name="Pati A."/>
            <person name="Ivanova N."/>
            <person name="Mavromatis K."/>
            <person name="Ovchinnikova G."/>
            <person name="Chen A."/>
            <person name="Palaniappan K."/>
            <person name="Land M."/>
            <person name="Hauser L."/>
            <person name="Chang Y.J."/>
            <person name="Jeffries C.D."/>
            <person name="Chain P."/>
            <person name="Goker M."/>
            <person name="Bristow J."/>
            <person name="Eisen J.A."/>
            <person name="Markowitz V."/>
            <person name="Hugenholtz P."/>
            <person name="Kyrpides N.C."/>
            <person name="Klenk H.P."/>
            <person name="Han C."/>
        </authorList>
    </citation>
    <scope>NUCLEOTIDE SEQUENCE [LARGE SCALE GENOMIC DNA]</scope>
    <source>
        <strain evidence="14">ATCC 14870 / DSM 20603 / BCRC 15368 / CIP 55.134 / JCM 11481 / NBRC 15587 / NCTC 10816 / Prevot 55134</strain>
    </source>
</reference>
<comment type="catalytic activity">
    <reaction evidence="7 10">
        <text>L-glutamine + H2O = L-glutamate + NH4(+)</text>
        <dbReference type="Rhea" id="RHEA:15889"/>
        <dbReference type="ChEBI" id="CHEBI:15377"/>
        <dbReference type="ChEBI" id="CHEBI:28938"/>
        <dbReference type="ChEBI" id="CHEBI:29985"/>
        <dbReference type="ChEBI" id="CHEBI:58359"/>
        <dbReference type="EC" id="3.5.1.2"/>
    </reaction>
</comment>
<dbReference type="AlphaFoldDB" id="C7R5H6"/>
<dbReference type="GO" id="GO:1903600">
    <property type="term" value="C:glutaminase complex"/>
    <property type="evidence" value="ECO:0007669"/>
    <property type="project" value="TreeGrafter"/>
</dbReference>
<dbReference type="FunFam" id="3.40.50.880:FF:000010">
    <property type="entry name" value="uncharacterized protein LOC100176842 isoform X2"/>
    <property type="match status" value="1"/>
</dbReference>
<evidence type="ECO:0000313" key="14">
    <source>
        <dbReference type="Proteomes" id="UP000000628"/>
    </source>
</evidence>
<dbReference type="PROSITE" id="PS51130">
    <property type="entry name" value="PDXT_SNO_2"/>
    <property type="match status" value="1"/>
</dbReference>
<evidence type="ECO:0000256" key="11">
    <source>
        <dbReference type="PIRSR" id="PIRSR005639-1"/>
    </source>
</evidence>